<protein>
    <submittedName>
        <fullName evidence="1">Uncharacterized protein</fullName>
    </submittedName>
</protein>
<organism evidence="1">
    <name type="scientific">Aliivibrio wodanis</name>
    <dbReference type="NCBI Taxonomy" id="80852"/>
    <lineage>
        <taxon>Bacteria</taxon>
        <taxon>Pseudomonadati</taxon>
        <taxon>Pseudomonadota</taxon>
        <taxon>Gammaproteobacteria</taxon>
        <taxon>Vibrionales</taxon>
        <taxon>Vibrionaceae</taxon>
        <taxon>Aliivibrio</taxon>
    </lineage>
</organism>
<proteinExistence type="predicted"/>
<accession>A0A5Q4ZWP6</accession>
<evidence type="ECO:0000313" key="1">
    <source>
        <dbReference type="EMBL" id="VVV05689.1"/>
    </source>
</evidence>
<gene>
    <name evidence="1" type="ORF">AW0309160_03172</name>
</gene>
<dbReference type="AlphaFoldDB" id="A0A5Q4ZWP6"/>
<dbReference type="EMBL" id="LR721751">
    <property type="protein sequence ID" value="VVV05689.1"/>
    <property type="molecule type" value="Genomic_DNA"/>
</dbReference>
<sequence>MKSFLMYLIFSVCLISRYAYSKDQHLELARLSLKNYGLVNCIYNGLKKENQIQVDDIGSASRVFGFMGQGYYKIEQDKITFEELHNPYRDINSYMERRYKKVNSSLKNGTNNITVRCLIIFDSLGFENKIKEQDKYINNIDNINLPYEIDH</sequence>
<name>A0A5Q4ZWP6_9GAMM</name>
<dbReference type="InterPro" id="IPR038314">
    <property type="entry name" value="T6SS_sf"/>
</dbReference>
<reference evidence="1" key="1">
    <citation type="submission" date="2019-09" db="EMBL/GenBank/DDBJ databases">
        <authorList>
            <person name="Hjerde E."/>
        </authorList>
    </citation>
    <scope>NUCLEOTIDE SEQUENCE</scope>
    <source>
        <strain evidence="1">06/09/160</strain>
    </source>
</reference>
<dbReference type="Gene3D" id="1.20.120.1620">
    <property type="match status" value="1"/>
</dbReference>